<feature type="transmembrane region" description="Helical" evidence="8">
    <location>
        <begin position="144"/>
        <end position="162"/>
    </location>
</feature>
<feature type="transmembrane region" description="Helical" evidence="8">
    <location>
        <begin position="86"/>
        <end position="110"/>
    </location>
</feature>
<keyword evidence="5" id="KW-0378">Hydrolase</keyword>
<dbReference type="GO" id="GO:0005886">
    <property type="term" value="C:plasma membrane"/>
    <property type="evidence" value="ECO:0007669"/>
    <property type="project" value="UniProtKB-SubCell"/>
</dbReference>
<dbReference type="Pfam" id="PF09721">
    <property type="entry name" value="Exosortase_EpsH"/>
    <property type="match status" value="1"/>
</dbReference>
<reference evidence="9 10" key="1">
    <citation type="submission" date="2016-10" db="EMBL/GenBank/DDBJ databases">
        <authorList>
            <person name="de Groot N.N."/>
        </authorList>
    </citation>
    <scope>NUCLEOTIDE SEQUENCE [LARGE SCALE GENOMIC DNA]</scope>
    <source>
        <strain evidence="9 10">DSM 21001</strain>
    </source>
</reference>
<dbReference type="STRING" id="474950.SAMN05421771_1228"/>
<feature type="transmembrane region" description="Helical" evidence="8">
    <location>
        <begin position="205"/>
        <end position="229"/>
    </location>
</feature>
<dbReference type="GO" id="GO:0008233">
    <property type="term" value="F:peptidase activity"/>
    <property type="evidence" value="ECO:0007669"/>
    <property type="project" value="UniProtKB-KW"/>
</dbReference>
<keyword evidence="3" id="KW-0645">Protease</keyword>
<feature type="transmembrane region" description="Helical" evidence="8">
    <location>
        <begin position="325"/>
        <end position="344"/>
    </location>
</feature>
<protein>
    <submittedName>
        <fullName evidence="9">Exosortase J</fullName>
    </submittedName>
</protein>
<dbReference type="InterPro" id="IPR019127">
    <property type="entry name" value="Exosortase"/>
</dbReference>
<feature type="transmembrane region" description="Helical" evidence="8">
    <location>
        <begin position="116"/>
        <end position="137"/>
    </location>
</feature>
<dbReference type="InterPro" id="IPR026392">
    <property type="entry name" value="Exo/Archaeosortase_dom"/>
</dbReference>
<organism evidence="9 10">
    <name type="scientific">Granulicella pectinivorans</name>
    <dbReference type="NCBI Taxonomy" id="474950"/>
    <lineage>
        <taxon>Bacteria</taxon>
        <taxon>Pseudomonadati</taxon>
        <taxon>Acidobacteriota</taxon>
        <taxon>Terriglobia</taxon>
        <taxon>Terriglobales</taxon>
        <taxon>Acidobacteriaceae</taxon>
        <taxon>Granulicella</taxon>
    </lineage>
</organism>
<keyword evidence="7 8" id="KW-0472">Membrane</keyword>
<dbReference type="InterPro" id="IPR026478">
    <property type="entry name" value="Exosortase_J"/>
</dbReference>
<proteinExistence type="predicted"/>
<feature type="transmembrane region" description="Helical" evidence="8">
    <location>
        <begin position="21"/>
        <end position="42"/>
    </location>
</feature>
<keyword evidence="10" id="KW-1185">Reference proteome</keyword>
<evidence type="ECO:0000256" key="6">
    <source>
        <dbReference type="ARBA" id="ARBA00022989"/>
    </source>
</evidence>
<evidence type="ECO:0000256" key="5">
    <source>
        <dbReference type="ARBA" id="ARBA00022801"/>
    </source>
</evidence>
<evidence type="ECO:0000256" key="1">
    <source>
        <dbReference type="ARBA" id="ARBA00004651"/>
    </source>
</evidence>
<evidence type="ECO:0000256" key="4">
    <source>
        <dbReference type="ARBA" id="ARBA00022692"/>
    </source>
</evidence>
<dbReference type="NCBIfam" id="TIGR04178">
    <property type="entry name" value="exo_archaeo"/>
    <property type="match status" value="1"/>
</dbReference>
<keyword evidence="4 8" id="KW-0812">Transmembrane</keyword>
<name>A0A1I6LSV8_9BACT</name>
<feature type="transmembrane region" description="Helical" evidence="8">
    <location>
        <begin position="241"/>
        <end position="269"/>
    </location>
</feature>
<keyword evidence="2" id="KW-1003">Cell membrane</keyword>
<evidence type="ECO:0000256" key="2">
    <source>
        <dbReference type="ARBA" id="ARBA00022475"/>
    </source>
</evidence>
<evidence type="ECO:0000256" key="7">
    <source>
        <dbReference type="ARBA" id="ARBA00023136"/>
    </source>
</evidence>
<keyword evidence="6 8" id="KW-1133">Transmembrane helix</keyword>
<comment type="subcellular location">
    <subcellularLocation>
        <location evidence="1">Cell membrane</location>
        <topology evidence="1">Multi-pass membrane protein</topology>
    </subcellularLocation>
</comment>
<dbReference type="EMBL" id="FOZL01000001">
    <property type="protein sequence ID" value="SFS06587.1"/>
    <property type="molecule type" value="Genomic_DNA"/>
</dbReference>
<feature type="transmembrane region" description="Helical" evidence="8">
    <location>
        <begin position="54"/>
        <end position="74"/>
    </location>
</feature>
<dbReference type="Proteomes" id="UP000199024">
    <property type="component" value="Unassembled WGS sequence"/>
</dbReference>
<dbReference type="GO" id="GO:0006508">
    <property type="term" value="P:proteolysis"/>
    <property type="evidence" value="ECO:0007669"/>
    <property type="project" value="UniProtKB-KW"/>
</dbReference>
<accession>A0A1I6LSV8</accession>
<evidence type="ECO:0000256" key="8">
    <source>
        <dbReference type="SAM" id="Phobius"/>
    </source>
</evidence>
<gene>
    <name evidence="9" type="ORF">SAMN05421771_1228</name>
</gene>
<evidence type="ECO:0000313" key="10">
    <source>
        <dbReference type="Proteomes" id="UP000199024"/>
    </source>
</evidence>
<evidence type="ECO:0000256" key="3">
    <source>
        <dbReference type="ARBA" id="ARBA00022670"/>
    </source>
</evidence>
<dbReference type="AlphaFoldDB" id="A0A1I6LSV8"/>
<sequence length="541" mass="58724">MSTMSASDSLTRRAIKPVLSPFQAAGIASFLALSGIVCVWSTVMALRDLWLGDALKSIGMVVPLVSFLLILRVWRSLGWELEGTWWGLVLLVVTAATVLVRQSTILIFVFSPQWSVVIPPHAMVAFAYGSAMVLLFGGTKLYRASLFPLFLLWLVNPVPHVFNVLVDLPLQHASAHVARAFAIALGQPLTPDQLSLMFTPEFGMFIAPGCNGIRGAVTMGLISLVAGYLYRFRLLPHVLMVAAAVLLGYLFNFVRLCTLVIYYIIALHFPRLQNHGEMADYYIGGALFLIGTMLLLLAMRRAGRVTSLTLPPAAGAPFTTTPRSFYLRAAAVAVLIVFMGIPLARAMMAPVPASITDATPASFPARVGNYQLTRTWADTLSGGVILYQWGEYTPDAGGVRIQIAVSPILGPHDTLICHTARGEDPLWHGQLTLPSAGSPIAFSGSFFNDGATQYLEATTLCNGTACGEFSSALPHFGFVYSKPDPGAFLNRSPQRPIPILLRAETLDTTTAPDVARQKLTESLRSFIAYTDLAVFTQPYRQ</sequence>
<dbReference type="NCBIfam" id="TIGR04199">
    <property type="entry name" value="exosort_xrtJ"/>
    <property type="match status" value="1"/>
</dbReference>
<feature type="transmembrane region" description="Helical" evidence="8">
    <location>
        <begin position="281"/>
        <end position="299"/>
    </location>
</feature>
<evidence type="ECO:0000313" key="9">
    <source>
        <dbReference type="EMBL" id="SFS06587.1"/>
    </source>
</evidence>